<comment type="caution">
    <text evidence="2">The sequence shown here is derived from an EMBL/GenBank/DDBJ whole genome shotgun (WGS) entry which is preliminary data.</text>
</comment>
<accession>A0AAV5AQH8</accession>
<reference evidence="2" key="1">
    <citation type="submission" date="2021-10" db="EMBL/GenBank/DDBJ databases">
        <title>De novo Genome Assembly of Clathrus columnatus (Basidiomycota, Fungi) Using Illumina and Nanopore Sequence Data.</title>
        <authorList>
            <person name="Ogiso-Tanaka E."/>
            <person name="Itagaki H."/>
            <person name="Hosoya T."/>
            <person name="Hosaka K."/>
        </authorList>
    </citation>
    <scope>NUCLEOTIDE SEQUENCE</scope>
    <source>
        <strain evidence="2">MO-923</strain>
    </source>
</reference>
<evidence type="ECO:0008006" key="4">
    <source>
        <dbReference type="Google" id="ProtNLM"/>
    </source>
</evidence>
<evidence type="ECO:0000256" key="1">
    <source>
        <dbReference type="SAM" id="SignalP"/>
    </source>
</evidence>
<evidence type="ECO:0000313" key="2">
    <source>
        <dbReference type="EMBL" id="GJJ15065.1"/>
    </source>
</evidence>
<dbReference type="Proteomes" id="UP001050691">
    <property type="component" value="Unassembled WGS sequence"/>
</dbReference>
<name>A0AAV5AQH8_9AGAM</name>
<keyword evidence="1" id="KW-0732">Signal</keyword>
<feature type="signal peptide" evidence="1">
    <location>
        <begin position="1"/>
        <end position="18"/>
    </location>
</feature>
<gene>
    <name evidence="2" type="ORF">Clacol_009340</name>
</gene>
<proteinExistence type="predicted"/>
<sequence>MFKLSPFVIALLAGLSSASPVVETSGGPPEAGNVCRPVGLDQTVNYFLQSSCNSTLVWQAEEVTPTHFEFVDLVAKTNASAGTQARNNQLWAIRPVNHGNTLAIVSAGPASEICANGDGGPLDSLDCPSVSAGQANQTAQFFVTCESCAEDNLGATRCQIQSANEGQCASFLDDLNNVIKLDDCSSYQPHQFWDIVSGSY</sequence>
<dbReference type="AlphaFoldDB" id="A0AAV5AQH8"/>
<keyword evidence="3" id="KW-1185">Reference proteome</keyword>
<protein>
    <recommendedName>
        <fullName evidence="4">Ricin B lectin domain-containing protein</fullName>
    </recommendedName>
</protein>
<evidence type="ECO:0000313" key="3">
    <source>
        <dbReference type="Proteomes" id="UP001050691"/>
    </source>
</evidence>
<organism evidence="2 3">
    <name type="scientific">Clathrus columnatus</name>
    <dbReference type="NCBI Taxonomy" id="1419009"/>
    <lineage>
        <taxon>Eukaryota</taxon>
        <taxon>Fungi</taxon>
        <taxon>Dikarya</taxon>
        <taxon>Basidiomycota</taxon>
        <taxon>Agaricomycotina</taxon>
        <taxon>Agaricomycetes</taxon>
        <taxon>Phallomycetidae</taxon>
        <taxon>Phallales</taxon>
        <taxon>Clathraceae</taxon>
        <taxon>Clathrus</taxon>
    </lineage>
</organism>
<dbReference type="EMBL" id="BPWL01000010">
    <property type="protein sequence ID" value="GJJ15065.1"/>
    <property type="molecule type" value="Genomic_DNA"/>
</dbReference>
<feature type="chain" id="PRO_5043921308" description="Ricin B lectin domain-containing protein" evidence="1">
    <location>
        <begin position="19"/>
        <end position="200"/>
    </location>
</feature>